<evidence type="ECO:0000256" key="4">
    <source>
        <dbReference type="ARBA" id="ARBA00022729"/>
    </source>
</evidence>
<dbReference type="Gene3D" id="3.10.105.10">
    <property type="entry name" value="Dipeptide-binding Protein, Domain 3"/>
    <property type="match status" value="1"/>
</dbReference>
<comment type="subcellular location">
    <subcellularLocation>
        <location evidence="1">Periplasm</location>
    </subcellularLocation>
</comment>
<dbReference type="CDD" id="cd08503">
    <property type="entry name" value="PBP2_NikA_DppA_OppA_like_17"/>
    <property type="match status" value="1"/>
</dbReference>
<reference evidence="6 7" key="1">
    <citation type="submission" date="2022-02" db="EMBL/GenBank/DDBJ databases">
        <title>Draft genome sequence of Mezorhizobium retamae strain IRAMC:0171 isolated from Retama raetam nodules.</title>
        <authorList>
            <person name="Bengaied R."/>
            <person name="Sbissi I."/>
            <person name="Huber K."/>
            <person name="Ghodbane F."/>
            <person name="Nouioui I."/>
            <person name="Tarhouni M."/>
            <person name="Gtari M."/>
        </authorList>
    </citation>
    <scope>NUCLEOTIDE SEQUENCE [LARGE SCALE GENOMIC DNA]</scope>
    <source>
        <strain evidence="6 7">IRAMC:0171</strain>
    </source>
</reference>
<accession>A0ABS9QD94</accession>
<comment type="similarity">
    <text evidence="2">Belongs to the bacterial solute-binding protein 5 family.</text>
</comment>
<dbReference type="EMBL" id="JAKREW010000007">
    <property type="protein sequence ID" value="MCG7505390.1"/>
    <property type="molecule type" value="Genomic_DNA"/>
</dbReference>
<evidence type="ECO:0000256" key="1">
    <source>
        <dbReference type="ARBA" id="ARBA00004418"/>
    </source>
</evidence>
<evidence type="ECO:0000313" key="6">
    <source>
        <dbReference type="EMBL" id="MCG7505390.1"/>
    </source>
</evidence>
<dbReference type="PANTHER" id="PTHR30290">
    <property type="entry name" value="PERIPLASMIC BINDING COMPONENT OF ABC TRANSPORTER"/>
    <property type="match status" value="1"/>
</dbReference>
<keyword evidence="3" id="KW-0813">Transport</keyword>
<keyword evidence="7" id="KW-1185">Reference proteome</keyword>
<dbReference type="Pfam" id="PF00496">
    <property type="entry name" value="SBP_bac_5"/>
    <property type="match status" value="1"/>
</dbReference>
<dbReference type="SUPFAM" id="SSF53850">
    <property type="entry name" value="Periplasmic binding protein-like II"/>
    <property type="match status" value="1"/>
</dbReference>
<dbReference type="PROSITE" id="PS51318">
    <property type="entry name" value="TAT"/>
    <property type="match status" value="1"/>
</dbReference>
<evidence type="ECO:0000259" key="5">
    <source>
        <dbReference type="Pfam" id="PF00496"/>
    </source>
</evidence>
<dbReference type="InterPro" id="IPR030678">
    <property type="entry name" value="Peptide/Ni-bd"/>
</dbReference>
<gene>
    <name evidence="6" type="ORF">L4923_10230</name>
</gene>
<dbReference type="PANTHER" id="PTHR30290:SF10">
    <property type="entry name" value="PERIPLASMIC OLIGOPEPTIDE-BINDING PROTEIN-RELATED"/>
    <property type="match status" value="1"/>
</dbReference>
<sequence length="531" mass="57853">MKKDTIKSLGFGQFAGQQSIDRRTLLKVSASIAAGATAGLLLPSGHALAEEPKRGGKIRVATNDASPADQLDPARLNTFTDGLRTYFVYEKLTEIDANGKHVPQLATSWGSDKSASTWTFELRPGVTFHNGKKLTAADVVHTYKRILDKATASLGRSYITDVKAVRADGDSHVVFELEAPNAEFPIRTALRWMGIVFEGAADFPKDTIGTGPWKLQDFQPGIVASYKRNENYWRSGLPYIDEIESIGIGDEAARLNALISGEVDVIQAVNSKAVARINGTGTAKALVASGGPMATFSMRADTAPFTNNDIRTALKHAFDRKRFLDLAFDGVGVIGMDHPVPPSDPFFNKDLPMPKADPDMVKSLLAKAGAANTEFELHTSDANYGGSNAAVVLGELMKSNGAKVRVTRHPADSYWTAVYMQAAWSASSWTVRPTALAWIEAGWIKGAAYNEGFWSDPRVDQLVRQAKQELDETKRRKMVYDAQEIIAKDGSSIIPIFVPWIDGVNNRVQNLKAHPLLFCGAGQWAEVWLNA</sequence>
<dbReference type="PIRSF" id="PIRSF002741">
    <property type="entry name" value="MppA"/>
    <property type="match status" value="1"/>
</dbReference>
<dbReference type="Gene3D" id="3.40.190.10">
    <property type="entry name" value="Periplasmic binding protein-like II"/>
    <property type="match status" value="1"/>
</dbReference>
<name>A0ABS9QD94_9HYPH</name>
<keyword evidence="4" id="KW-0732">Signal</keyword>
<dbReference type="InterPro" id="IPR000914">
    <property type="entry name" value="SBP_5_dom"/>
</dbReference>
<evidence type="ECO:0000256" key="3">
    <source>
        <dbReference type="ARBA" id="ARBA00022448"/>
    </source>
</evidence>
<dbReference type="RefSeq" id="WP_239364394.1">
    <property type="nucleotide sequence ID" value="NZ_JAKREW010000007.1"/>
</dbReference>
<comment type="caution">
    <text evidence="6">The sequence shown here is derived from an EMBL/GenBank/DDBJ whole genome shotgun (WGS) entry which is preliminary data.</text>
</comment>
<organism evidence="6 7">
    <name type="scientific">Mesorhizobium retamae</name>
    <dbReference type="NCBI Taxonomy" id="2912854"/>
    <lineage>
        <taxon>Bacteria</taxon>
        <taxon>Pseudomonadati</taxon>
        <taxon>Pseudomonadota</taxon>
        <taxon>Alphaproteobacteria</taxon>
        <taxon>Hyphomicrobiales</taxon>
        <taxon>Phyllobacteriaceae</taxon>
        <taxon>Mesorhizobium</taxon>
    </lineage>
</organism>
<protein>
    <submittedName>
        <fullName evidence="6">ABC transporter substrate-binding protein</fullName>
    </submittedName>
</protein>
<proteinExistence type="inferred from homology"/>
<evidence type="ECO:0000313" key="7">
    <source>
        <dbReference type="Proteomes" id="UP001201701"/>
    </source>
</evidence>
<dbReference type="Proteomes" id="UP001201701">
    <property type="component" value="Unassembled WGS sequence"/>
</dbReference>
<dbReference type="InterPro" id="IPR039424">
    <property type="entry name" value="SBP_5"/>
</dbReference>
<dbReference type="InterPro" id="IPR006311">
    <property type="entry name" value="TAT_signal"/>
</dbReference>
<feature type="domain" description="Solute-binding protein family 5" evidence="5">
    <location>
        <begin position="102"/>
        <end position="416"/>
    </location>
</feature>
<evidence type="ECO:0000256" key="2">
    <source>
        <dbReference type="ARBA" id="ARBA00005695"/>
    </source>
</evidence>